<comment type="caution">
    <text evidence="8">The sequence shown here is derived from an EMBL/GenBank/DDBJ whole genome shotgun (WGS) entry which is preliminary data.</text>
</comment>
<evidence type="ECO:0000313" key="9">
    <source>
        <dbReference type="Proteomes" id="UP000827284"/>
    </source>
</evidence>
<feature type="region of interest" description="Disordered" evidence="5">
    <location>
        <begin position="596"/>
        <end position="644"/>
    </location>
</feature>
<dbReference type="OrthoDB" id="8062037at2759"/>
<keyword evidence="6" id="KW-0812">Transmembrane</keyword>
<dbReference type="PANTHER" id="PTHR46225">
    <property type="entry name" value="C3H4 TYPE ZINC FINGER PROTEIN"/>
    <property type="match status" value="1"/>
</dbReference>
<feature type="region of interest" description="Disordered" evidence="5">
    <location>
        <begin position="439"/>
        <end position="505"/>
    </location>
</feature>
<feature type="transmembrane region" description="Helical" evidence="6">
    <location>
        <begin position="340"/>
        <end position="358"/>
    </location>
</feature>
<sequence length="644" mass="68839">MTSPSPETRQRPLVASSPSSLSPPSPPSPPSPLSSPPSSPPSPPSLAASTSSSAPPPSLRSLPLHLPSSHASSARLSYPPYHPSSNSPYPIVSVPLTFMPSAESSPSSFHNVPHPIAEDSFADGPLDHSESHSVLAADTLLLKDETMASYPPLALPPSPTAATPTTDMSTSDSLLSGSNATTTHDIEGGPIPNHLGEQHQNRDEDEGVIDTTADAAAAASRPRSVVDFALDSASMPAGGRQVRRNMIARLSGRWTEVPRRSRVILVWSSIMTLLKILATIVVLIVDRDSPSGCLYLKVLIILYAARSIIKMPFTIYAHLHPRVQGAPLTSRDLFLDRQNTLMEIAGTCLFFLCNYFLFTLHDCRDQAPGIFYLTLVYVVLGYIQIMIPILLCLAVILCLPLVLWAMRFMGVGPVSGLKAATEEMIAAIPVVRYRKPASAPQESLGDNLPEDGSDGVGSVIHMSDRSDGSTAPTTGAGPSAGATSISIPSGLPASHSQPTPRRSKFNLMNRFRRVKKASLAGQPAASEGVANNLPVEYLTLEDEQDAVCAICLCEYEDEEELRKMKCNHYFHKECVDEWLRIHRNCPLCKRDIDDPASANGSASTAPASRPGSPTTTPPVASVVSQNQSTPISPLSSPSRRATPP</sequence>
<dbReference type="InterPro" id="IPR001841">
    <property type="entry name" value="Znf_RING"/>
</dbReference>
<feature type="compositionally biased region" description="Pro residues" evidence="5">
    <location>
        <begin position="21"/>
        <end position="44"/>
    </location>
</feature>
<dbReference type="SMART" id="SM00744">
    <property type="entry name" value="RINGv"/>
    <property type="match status" value="1"/>
</dbReference>
<organism evidence="8 9">
    <name type="scientific">Entomortierella parvispora</name>
    <dbReference type="NCBI Taxonomy" id="205924"/>
    <lineage>
        <taxon>Eukaryota</taxon>
        <taxon>Fungi</taxon>
        <taxon>Fungi incertae sedis</taxon>
        <taxon>Mucoromycota</taxon>
        <taxon>Mortierellomycotina</taxon>
        <taxon>Mortierellomycetes</taxon>
        <taxon>Mortierellales</taxon>
        <taxon>Mortierellaceae</taxon>
        <taxon>Entomortierella</taxon>
    </lineage>
</organism>
<evidence type="ECO:0000256" key="5">
    <source>
        <dbReference type="SAM" id="MobiDB-lite"/>
    </source>
</evidence>
<evidence type="ECO:0000256" key="2">
    <source>
        <dbReference type="ARBA" id="ARBA00022771"/>
    </source>
</evidence>
<keyword evidence="6" id="KW-0472">Membrane</keyword>
<proteinExistence type="predicted"/>
<dbReference type="Gene3D" id="3.30.40.10">
    <property type="entry name" value="Zinc/RING finger domain, C3HC4 (zinc finger)"/>
    <property type="match status" value="1"/>
</dbReference>
<keyword evidence="6" id="KW-1133">Transmembrane helix</keyword>
<dbReference type="PANTHER" id="PTHR46225:SF19">
    <property type="entry name" value="RING-TYPE DOMAIN-CONTAINING PROTEIN"/>
    <property type="match status" value="1"/>
</dbReference>
<keyword evidence="2 4" id="KW-0863">Zinc-finger</keyword>
<dbReference type="Pfam" id="PF13639">
    <property type="entry name" value="zf-RING_2"/>
    <property type="match status" value="1"/>
</dbReference>
<accession>A0A9P3M207</accession>
<feature type="transmembrane region" description="Helical" evidence="6">
    <location>
        <begin position="370"/>
        <end position="403"/>
    </location>
</feature>
<keyword evidence="1" id="KW-0479">Metal-binding</keyword>
<feature type="compositionally biased region" description="Low complexity" evidence="5">
    <location>
        <begin position="45"/>
        <end position="75"/>
    </location>
</feature>
<dbReference type="AlphaFoldDB" id="A0A9P3M207"/>
<evidence type="ECO:0000256" key="3">
    <source>
        <dbReference type="ARBA" id="ARBA00022833"/>
    </source>
</evidence>
<feature type="compositionally biased region" description="Polar residues" evidence="5">
    <location>
        <begin position="598"/>
        <end position="644"/>
    </location>
</feature>
<keyword evidence="3" id="KW-0862">Zinc</keyword>
<evidence type="ECO:0000313" key="8">
    <source>
        <dbReference type="EMBL" id="GJJ78848.1"/>
    </source>
</evidence>
<evidence type="ECO:0000256" key="1">
    <source>
        <dbReference type="ARBA" id="ARBA00022723"/>
    </source>
</evidence>
<evidence type="ECO:0000256" key="4">
    <source>
        <dbReference type="PROSITE-ProRule" id="PRU00175"/>
    </source>
</evidence>
<name>A0A9P3M207_9FUNG</name>
<keyword evidence="9" id="KW-1185">Reference proteome</keyword>
<reference evidence="8" key="1">
    <citation type="submission" date="2021-11" db="EMBL/GenBank/DDBJ databases">
        <authorList>
            <person name="Herlambang A."/>
            <person name="Guo Y."/>
            <person name="Takashima Y."/>
            <person name="Nishizawa T."/>
        </authorList>
    </citation>
    <scope>NUCLEOTIDE SEQUENCE</scope>
    <source>
        <strain evidence="8">E1425</strain>
    </source>
</reference>
<feature type="transmembrane region" description="Helical" evidence="6">
    <location>
        <begin position="263"/>
        <end position="284"/>
    </location>
</feature>
<dbReference type="PROSITE" id="PS50089">
    <property type="entry name" value="ZF_RING_2"/>
    <property type="match status" value="1"/>
</dbReference>
<evidence type="ECO:0000256" key="6">
    <source>
        <dbReference type="SAM" id="Phobius"/>
    </source>
</evidence>
<protein>
    <recommendedName>
        <fullName evidence="7">RING-type domain-containing protein</fullName>
    </recommendedName>
</protein>
<reference evidence="8" key="2">
    <citation type="journal article" date="2022" name="Microbiol. Resour. Announc.">
        <title>Whole-Genome Sequence of Entomortierella parvispora E1425, a Mucoromycotan Fungus Associated with Burkholderiaceae-Related Endosymbiotic Bacteria.</title>
        <authorList>
            <person name="Herlambang A."/>
            <person name="Guo Y."/>
            <person name="Takashima Y."/>
            <person name="Narisawa K."/>
            <person name="Ohta H."/>
            <person name="Nishizawa T."/>
        </authorList>
    </citation>
    <scope>NUCLEOTIDE SEQUENCE</scope>
    <source>
        <strain evidence="8">E1425</strain>
    </source>
</reference>
<feature type="compositionally biased region" description="Low complexity" evidence="5">
    <location>
        <begin position="468"/>
        <end position="487"/>
    </location>
</feature>
<feature type="region of interest" description="Disordered" evidence="5">
    <location>
        <begin position="1"/>
        <end position="75"/>
    </location>
</feature>
<dbReference type="SMART" id="SM00184">
    <property type="entry name" value="RING"/>
    <property type="match status" value="1"/>
</dbReference>
<dbReference type="InterPro" id="IPR013083">
    <property type="entry name" value="Znf_RING/FYVE/PHD"/>
</dbReference>
<feature type="domain" description="RING-type" evidence="7">
    <location>
        <begin position="548"/>
        <end position="589"/>
    </location>
</feature>
<gene>
    <name evidence="8" type="ORF">EMPS_11207</name>
</gene>
<evidence type="ECO:0000259" key="7">
    <source>
        <dbReference type="PROSITE" id="PS50089"/>
    </source>
</evidence>
<dbReference type="GO" id="GO:0008270">
    <property type="term" value="F:zinc ion binding"/>
    <property type="evidence" value="ECO:0007669"/>
    <property type="project" value="UniProtKB-KW"/>
</dbReference>
<dbReference type="InterPro" id="IPR011016">
    <property type="entry name" value="Znf_RING-CH"/>
</dbReference>
<dbReference type="EMBL" id="BQFW01000015">
    <property type="protein sequence ID" value="GJJ78848.1"/>
    <property type="molecule type" value="Genomic_DNA"/>
</dbReference>
<dbReference type="SUPFAM" id="SSF57850">
    <property type="entry name" value="RING/U-box"/>
    <property type="match status" value="1"/>
</dbReference>
<feature type="region of interest" description="Disordered" evidence="5">
    <location>
        <begin position="102"/>
        <end position="129"/>
    </location>
</feature>
<feature type="region of interest" description="Disordered" evidence="5">
    <location>
        <begin position="153"/>
        <end position="206"/>
    </location>
</feature>
<feature type="transmembrane region" description="Helical" evidence="6">
    <location>
        <begin position="296"/>
        <end position="319"/>
    </location>
</feature>
<feature type="compositionally biased region" description="Low complexity" evidence="5">
    <location>
        <begin position="160"/>
        <end position="176"/>
    </location>
</feature>
<dbReference type="Proteomes" id="UP000827284">
    <property type="component" value="Unassembled WGS sequence"/>
</dbReference>
<dbReference type="CDD" id="cd16461">
    <property type="entry name" value="RING-H2_EL5-like"/>
    <property type="match status" value="1"/>
</dbReference>